<comment type="caution">
    <text evidence="8">The sequence shown here is derived from an EMBL/GenBank/DDBJ whole genome shotgun (WGS) entry which is preliminary data.</text>
</comment>
<name>A0A2T9ZK46_9FUNG</name>
<dbReference type="CDD" id="cd01561">
    <property type="entry name" value="CBS_like"/>
    <property type="match status" value="1"/>
</dbReference>
<comment type="similarity">
    <text evidence="2">Belongs to the cysteine synthase/cystathionine beta-synthase family.</text>
</comment>
<dbReference type="PANTHER" id="PTHR10314">
    <property type="entry name" value="CYSTATHIONINE BETA-SYNTHASE"/>
    <property type="match status" value="1"/>
</dbReference>
<reference evidence="8 9" key="1">
    <citation type="journal article" date="2018" name="MBio">
        <title>Comparative Genomics Reveals the Core Gene Toolbox for the Fungus-Insect Symbiosis.</title>
        <authorList>
            <person name="Wang Y."/>
            <person name="Stata M."/>
            <person name="Wang W."/>
            <person name="Stajich J.E."/>
            <person name="White M.M."/>
            <person name="Moncalvo J.M."/>
        </authorList>
    </citation>
    <scope>NUCLEOTIDE SEQUENCE [LARGE SCALE GENOMIC DNA]</scope>
    <source>
        <strain evidence="8 9">SC-DP-2</strain>
    </source>
</reference>
<keyword evidence="4" id="KW-0808">Transferase</keyword>
<evidence type="ECO:0000256" key="5">
    <source>
        <dbReference type="ARBA" id="ARBA00022898"/>
    </source>
</evidence>
<evidence type="ECO:0000256" key="1">
    <source>
        <dbReference type="ARBA" id="ARBA00001933"/>
    </source>
</evidence>
<dbReference type="GO" id="GO:0016740">
    <property type="term" value="F:transferase activity"/>
    <property type="evidence" value="ECO:0007669"/>
    <property type="project" value="UniProtKB-KW"/>
</dbReference>
<evidence type="ECO:0000313" key="9">
    <source>
        <dbReference type="Proteomes" id="UP000245609"/>
    </source>
</evidence>
<keyword evidence="5" id="KW-0663">Pyridoxal phosphate</keyword>
<keyword evidence="6" id="KW-0198">Cysteine biosynthesis</keyword>
<evidence type="ECO:0000256" key="2">
    <source>
        <dbReference type="ARBA" id="ARBA00007103"/>
    </source>
</evidence>
<comment type="cofactor">
    <cofactor evidence="1">
        <name>pyridoxal 5'-phosphate</name>
        <dbReference type="ChEBI" id="CHEBI:597326"/>
    </cofactor>
</comment>
<sequence>MNPGGSAKDRIALEIVCDAEKKGLLYPNSNCCIFEGTSGSTGLSLCMVAHAKGYKTYIVMPSDVSEEKKSIVRKMGATLEIVKPCSIVDPGNYARVAQRRAQEYHSTVINKQNKTSKPLSSTVIDKPSSAATEEKILTFNENPGNTAEHTKSLGFFMDQFENLNNFKAHYNHTGPEIFAQTRGKIDAFVHGSGTGGTIAGVTYYLKPRVPNLRVYLADPQGSGLANKVNHNVMYSITEKEGTRRRHQTDTIVEGIGLNRMTANFNLLFDSSKISQLKNESDIDISLSDAEKIKLDGAFTVSDQKTIWMSRWLMKNDGLFIGSSSALNCAAIVPLAKLLGPGCTILTILCDSGQRHLTKFWDDDYLSQKGFDVTCPRSIDAFM</sequence>
<evidence type="ECO:0000256" key="3">
    <source>
        <dbReference type="ARBA" id="ARBA00022605"/>
    </source>
</evidence>
<dbReference type="OrthoDB" id="10259545at2759"/>
<evidence type="ECO:0000256" key="6">
    <source>
        <dbReference type="ARBA" id="ARBA00023192"/>
    </source>
</evidence>
<dbReference type="Proteomes" id="UP000245609">
    <property type="component" value="Unassembled WGS sequence"/>
</dbReference>
<dbReference type="STRING" id="133381.A0A2T9ZK46"/>
<dbReference type="AlphaFoldDB" id="A0A2T9ZK46"/>
<keyword evidence="9" id="KW-1185">Reference proteome</keyword>
<evidence type="ECO:0000256" key="4">
    <source>
        <dbReference type="ARBA" id="ARBA00022679"/>
    </source>
</evidence>
<keyword evidence="3" id="KW-0028">Amino-acid biosynthesis</keyword>
<dbReference type="Gene3D" id="3.40.50.1100">
    <property type="match status" value="2"/>
</dbReference>
<dbReference type="InterPro" id="IPR050214">
    <property type="entry name" value="Cys_Synth/Cystath_Beta-Synth"/>
</dbReference>
<dbReference type="Pfam" id="PF00291">
    <property type="entry name" value="PALP"/>
    <property type="match status" value="1"/>
</dbReference>
<evidence type="ECO:0000259" key="7">
    <source>
        <dbReference type="Pfam" id="PF00291"/>
    </source>
</evidence>
<dbReference type="EMBL" id="MBFS01000056">
    <property type="protein sequence ID" value="PVV04964.1"/>
    <property type="molecule type" value="Genomic_DNA"/>
</dbReference>
<accession>A0A2T9ZK46</accession>
<proteinExistence type="inferred from homology"/>
<feature type="domain" description="Tryptophan synthase beta chain-like PALP" evidence="7">
    <location>
        <begin position="1"/>
        <end position="350"/>
    </location>
</feature>
<dbReference type="GO" id="GO:0019344">
    <property type="term" value="P:cysteine biosynthetic process"/>
    <property type="evidence" value="ECO:0007669"/>
    <property type="project" value="UniProtKB-KW"/>
</dbReference>
<protein>
    <recommendedName>
        <fullName evidence="7">Tryptophan synthase beta chain-like PALP domain-containing protein</fullName>
    </recommendedName>
</protein>
<gene>
    <name evidence="8" type="ORF">BB560_000518</name>
</gene>
<dbReference type="InterPro" id="IPR036052">
    <property type="entry name" value="TrpB-like_PALP_sf"/>
</dbReference>
<dbReference type="FunFam" id="3.40.50.1100:FF:000016">
    <property type="entry name" value="Cysteine synthase A"/>
    <property type="match status" value="1"/>
</dbReference>
<evidence type="ECO:0000313" key="8">
    <source>
        <dbReference type="EMBL" id="PVV04964.1"/>
    </source>
</evidence>
<organism evidence="8 9">
    <name type="scientific">Smittium megazygosporum</name>
    <dbReference type="NCBI Taxonomy" id="133381"/>
    <lineage>
        <taxon>Eukaryota</taxon>
        <taxon>Fungi</taxon>
        <taxon>Fungi incertae sedis</taxon>
        <taxon>Zoopagomycota</taxon>
        <taxon>Kickxellomycotina</taxon>
        <taxon>Harpellomycetes</taxon>
        <taxon>Harpellales</taxon>
        <taxon>Legeriomycetaceae</taxon>
        <taxon>Smittium</taxon>
    </lineage>
</organism>
<dbReference type="SUPFAM" id="SSF53686">
    <property type="entry name" value="Tryptophan synthase beta subunit-like PLP-dependent enzymes"/>
    <property type="match status" value="1"/>
</dbReference>
<dbReference type="InterPro" id="IPR001926">
    <property type="entry name" value="TrpB-like_PALP"/>
</dbReference>